<comment type="subcellular location">
    <subcellularLocation>
        <location evidence="7">Cell membrane</location>
        <topology evidence="7">Multi-pass membrane protein</topology>
    </subcellularLocation>
    <subcellularLocation>
        <location evidence="1">Membrane</location>
    </subcellularLocation>
</comment>
<evidence type="ECO:0000313" key="9">
    <source>
        <dbReference type="EMBL" id="KIZ44802.1"/>
    </source>
</evidence>
<dbReference type="AlphaFoldDB" id="A0A0D7EZD0"/>
<comment type="similarity">
    <text evidence="2 7">Belongs to the complex I subunit 3 family.</text>
</comment>
<gene>
    <name evidence="9" type="ORF">OO17_09080</name>
</gene>
<evidence type="ECO:0000256" key="2">
    <source>
        <dbReference type="ARBA" id="ARBA00008472"/>
    </source>
</evidence>
<name>A0A0D7EZD0_RHOPL</name>
<evidence type="ECO:0000256" key="7">
    <source>
        <dbReference type="RuleBase" id="RU003639"/>
    </source>
</evidence>
<dbReference type="InterPro" id="IPR038430">
    <property type="entry name" value="NDAH_ubi_oxred_su3_sf"/>
</dbReference>
<reference evidence="9 10" key="1">
    <citation type="submission" date="2014-11" db="EMBL/GenBank/DDBJ databases">
        <title>Genomics and ecophysiology of heterotrophic nitrogen fixing bacteria isolated from estuarine surface water.</title>
        <authorList>
            <person name="Bentzon-Tilia M."/>
            <person name="Severin I."/>
            <person name="Hansen L.H."/>
            <person name="Riemann L."/>
        </authorList>
    </citation>
    <scope>NUCLEOTIDE SEQUENCE [LARGE SCALE GENOMIC DNA]</scope>
    <source>
        <strain evidence="9 10">BAL398</strain>
    </source>
</reference>
<evidence type="ECO:0000256" key="8">
    <source>
        <dbReference type="SAM" id="Phobius"/>
    </source>
</evidence>
<dbReference type="InterPro" id="IPR000440">
    <property type="entry name" value="NADH_UbQ/plastoQ_OxRdtase_su3"/>
</dbReference>
<evidence type="ECO:0000313" key="10">
    <source>
        <dbReference type="Proteomes" id="UP000032515"/>
    </source>
</evidence>
<sequence length="116" mass="12812">MDSSPKISVSPVVTDYGFVALVLVMTCGLALLAAGRFLRAPQRQIDISPVWAQFRFGYGIYALIFLAFDMEMIFMYPWAVVFADIGISAFLDMLVFIVLLGAGIAYAWGMGGLKWE</sequence>
<keyword evidence="6 8" id="KW-0472">Membrane</keyword>
<dbReference type="PATRIC" id="fig|1076.23.peg.1157"/>
<feature type="transmembrane region" description="Helical" evidence="8">
    <location>
        <begin position="58"/>
        <end position="79"/>
    </location>
</feature>
<evidence type="ECO:0000256" key="4">
    <source>
        <dbReference type="ARBA" id="ARBA00022692"/>
    </source>
</evidence>
<dbReference type="GO" id="GO:0005886">
    <property type="term" value="C:plasma membrane"/>
    <property type="evidence" value="ECO:0007669"/>
    <property type="project" value="UniProtKB-SubCell"/>
</dbReference>
<comment type="function">
    <text evidence="7">NDH-1 shuttles electrons from NADH, via FMN and iron-sulfur (Fe-S) centers, to quinones in the respiratory chain.</text>
</comment>
<dbReference type="PANTHER" id="PTHR11058:SF9">
    <property type="entry name" value="NADH-UBIQUINONE OXIDOREDUCTASE CHAIN 3"/>
    <property type="match status" value="1"/>
</dbReference>
<keyword evidence="3" id="KW-0813">Transport</keyword>
<evidence type="ECO:0000256" key="6">
    <source>
        <dbReference type="ARBA" id="ARBA00023136"/>
    </source>
</evidence>
<keyword evidence="5 8" id="KW-1133">Transmembrane helix</keyword>
<dbReference type="EC" id="7.1.1.-" evidence="7"/>
<dbReference type="Gene3D" id="1.20.58.1610">
    <property type="entry name" value="NADH:ubiquinone/plastoquinone oxidoreductase, chain 3"/>
    <property type="match status" value="1"/>
</dbReference>
<organism evidence="9 10">
    <name type="scientific">Rhodopseudomonas palustris</name>
    <dbReference type="NCBI Taxonomy" id="1076"/>
    <lineage>
        <taxon>Bacteria</taxon>
        <taxon>Pseudomonadati</taxon>
        <taxon>Pseudomonadota</taxon>
        <taxon>Alphaproteobacteria</taxon>
        <taxon>Hyphomicrobiales</taxon>
        <taxon>Nitrobacteraceae</taxon>
        <taxon>Rhodopseudomonas</taxon>
    </lineage>
</organism>
<comment type="catalytic activity">
    <reaction evidence="7">
        <text>a quinone + NADH + 5 H(+)(in) = a quinol + NAD(+) + 4 H(+)(out)</text>
        <dbReference type="Rhea" id="RHEA:57888"/>
        <dbReference type="ChEBI" id="CHEBI:15378"/>
        <dbReference type="ChEBI" id="CHEBI:24646"/>
        <dbReference type="ChEBI" id="CHEBI:57540"/>
        <dbReference type="ChEBI" id="CHEBI:57945"/>
        <dbReference type="ChEBI" id="CHEBI:132124"/>
    </reaction>
</comment>
<proteinExistence type="inferred from homology"/>
<keyword evidence="7" id="KW-0520">NAD</keyword>
<dbReference type="GO" id="GO:0048038">
    <property type="term" value="F:quinone binding"/>
    <property type="evidence" value="ECO:0007669"/>
    <property type="project" value="UniProtKB-KW"/>
</dbReference>
<dbReference type="Proteomes" id="UP000032515">
    <property type="component" value="Unassembled WGS sequence"/>
</dbReference>
<dbReference type="GO" id="GO:0030964">
    <property type="term" value="C:NADH dehydrogenase complex"/>
    <property type="evidence" value="ECO:0007669"/>
    <property type="project" value="TreeGrafter"/>
</dbReference>
<evidence type="ECO:0000256" key="1">
    <source>
        <dbReference type="ARBA" id="ARBA00004370"/>
    </source>
</evidence>
<protein>
    <recommendedName>
        <fullName evidence="7">NADH-quinone oxidoreductase subunit</fullName>
        <ecNumber evidence="7">7.1.1.-</ecNumber>
    </recommendedName>
</protein>
<evidence type="ECO:0000256" key="5">
    <source>
        <dbReference type="ARBA" id="ARBA00022989"/>
    </source>
</evidence>
<evidence type="ECO:0000256" key="3">
    <source>
        <dbReference type="ARBA" id="ARBA00022448"/>
    </source>
</evidence>
<feature type="transmembrane region" description="Helical" evidence="8">
    <location>
        <begin position="16"/>
        <end position="38"/>
    </location>
</feature>
<dbReference type="EMBL" id="JXXE01000178">
    <property type="protein sequence ID" value="KIZ44802.1"/>
    <property type="molecule type" value="Genomic_DNA"/>
</dbReference>
<dbReference type="OrthoDB" id="9791970at2"/>
<keyword evidence="4 7" id="KW-0812">Transmembrane</keyword>
<dbReference type="Pfam" id="PF00507">
    <property type="entry name" value="Oxidored_q4"/>
    <property type="match status" value="1"/>
</dbReference>
<comment type="caution">
    <text evidence="9">The sequence shown here is derived from an EMBL/GenBank/DDBJ whole genome shotgun (WGS) entry which is preliminary data.</text>
</comment>
<feature type="transmembrane region" description="Helical" evidence="8">
    <location>
        <begin position="85"/>
        <end position="108"/>
    </location>
</feature>
<dbReference type="GO" id="GO:0008137">
    <property type="term" value="F:NADH dehydrogenase (ubiquinone) activity"/>
    <property type="evidence" value="ECO:0007669"/>
    <property type="project" value="InterPro"/>
</dbReference>
<accession>A0A0D7EZD0</accession>
<keyword evidence="7" id="KW-0874">Quinone</keyword>
<dbReference type="PANTHER" id="PTHR11058">
    <property type="entry name" value="NADH-UBIQUINONE OXIDOREDUCTASE CHAIN 3"/>
    <property type="match status" value="1"/>
</dbReference>